<keyword evidence="3" id="KW-1185">Reference proteome</keyword>
<evidence type="ECO:0000313" key="3">
    <source>
        <dbReference type="Proteomes" id="UP000295418"/>
    </source>
</evidence>
<name>A0A4R4ECX4_9BACL</name>
<dbReference type="OrthoDB" id="2611684at2"/>
<dbReference type="Proteomes" id="UP000295418">
    <property type="component" value="Unassembled WGS sequence"/>
</dbReference>
<protein>
    <recommendedName>
        <fullName evidence="4">DUF3679 domain-containing protein</fullName>
    </recommendedName>
</protein>
<dbReference type="InterPro" id="IPR020534">
    <property type="entry name" value="Uncharacterised_YqxA"/>
</dbReference>
<sequence>MSRMGKFYLKIGLAIIFTVFCILFGLSLASSGVQQVYGPMNKEQIVKDAAAKKKQQEDELAAQKRKESTEMKAKEEKLSYEQIQKMRNQTEQTSLFGSIGNSIGNMLKKVAQLIVSLFSGLFDIFV</sequence>
<evidence type="ECO:0000313" key="2">
    <source>
        <dbReference type="EMBL" id="TCZ77033.1"/>
    </source>
</evidence>
<feature type="region of interest" description="Disordered" evidence="1">
    <location>
        <begin position="57"/>
        <end position="77"/>
    </location>
</feature>
<dbReference type="EMBL" id="SKFG01000010">
    <property type="protein sequence ID" value="TCZ77033.1"/>
    <property type="molecule type" value="Genomic_DNA"/>
</dbReference>
<evidence type="ECO:0008006" key="4">
    <source>
        <dbReference type="Google" id="ProtNLM"/>
    </source>
</evidence>
<accession>A0A4R4ECX4</accession>
<evidence type="ECO:0000256" key="1">
    <source>
        <dbReference type="SAM" id="MobiDB-lite"/>
    </source>
</evidence>
<dbReference type="RefSeq" id="WP_132418133.1">
    <property type="nucleotide sequence ID" value="NZ_SKFG01000010.1"/>
</dbReference>
<gene>
    <name evidence="2" type="ORF">E0485_11215</name>
</gene>
<dbReference type="Pfam" id="PF12438">
    <property type="entry name" value="DUF3679"/>
    <property type="match status" value="1"/>
</dbReference>
<organism evidence="2 3">
    <name type="scientific">Paenibacillus albiflavus</name>
    <dbReference type="NCBI Taxonomy" id="2545760"/>
    <lineage>
        <taxon>Bacteria</taxon>
        <taxon>Bacillati</taxon>
        <taxon>Bacillota</taxon>
        <taxon>Bacilli</taxon>
        <taxon>Bacillales</taxon>
        <taxon>Paenibacillaceae</taxon>
        <taxon>Paenibacillus</taxon>
    </lineage>
</organism>
<proteinExistence type="predicted"/>
<reference evidence="2 3" key="1">
    <citation type="submission" date="2019-03" db="EMBL/GenBank/DDBJ databases">
        <authorList>
            <person name="Kim M.K.M."/>
        </authorList>
    </citation>
    <scope>NUCLEOTIDE SEQUENCE [LARGE SCALE GENOMIC DNA]</scope>
    <source>
        <strain evidence="2 3">18JY21-1</strain>
    </source>
</reference>
<comment type="caution">
    <text evidence="2">The sequence shown here is derived from an EMBL/GenBank/DDBJ whole genome shotgun (WGS) entry which is preliminary data.</text>
</comment>
<dbReference type="AlphaFoldDB" id="A0A4R4ECX4"/>